<keyword evidence="3" id="KW-0378">Hydrolase</keyword>
<evidence type="ECO:0000313" key="3">
    <source>
        <dbReference type="EMBL" id="KAA3524152.1"/>
    </source>
</evidence>
<dbReference type="NCBIfam" id="NF011987">
    <property type="entry name" value="PRK15446.2-3"/>
    <property type="match status" value="1"/>
</dbReference>
<dbReference type="Proteomes" id="UP000436911">
    <property type="component" value="Unassembled WGS sequence"/>
</dbReference>
<dbReference type="InterPro" id="IPR051781">
    <property type="entry name" value="Metallo-dep_Hydrolase"/>
</dbReference>
<gene>
    <name evidence="3" type="ORF">DXT89_19420</name>
    <name evidence="2" type="ORF">DXT89_19985</name>
</gene>
<evidence type="ECO:0000259" key="1">
    <source>
        <dbReference type="Pfam" id="PF01979"/>
    </source>
</evidence>
<dbReference type="OrthoDB" id="9785413at2"/>
<comment type="caution">
    <text evidence="3">The sequence shown here is derived from an EMBL/GenBank/DDBJ whole genome shotgun (WGS) entry which is preliminary data.</text>
</comment>
<reference evidence="3 4" key="1">
    <citation type="submission" date="2018-08" db="EMBL/GenBank/DDBJ databases">
        <title>Genome sequencing of Agrobacterium vitis strain ICMP 10754.</title>
        <authorList>
            <person name="Visnovsky S.B."/>
            <person name="Pitman A.R."/>
        </authorList>
    </citation>
    <scope>NUCLEOTIDE SEQUENCE [LARGE SCALE GENOMIC DNA]</scope>
    <source>
        <strain evidence="3 4">ICMP 10754</strain>
    </source>
</reference>
<accession>A0A368NUY5</accession>
<dbReference type="NCBIfam" id="NF011984">
    <property type="entry name" value="PRK15446.1-5"/>
    <property type="match status" value="1"/>
</dbReference>
<dbReference type="NCBIfam" id="NF011990">
    <property type="entry name" value="PRK15446.2-6"/>
    <property type="match status" value="1"/>
</dbReference>
<dbReference type="EC" id="3.6.1.63" evidence="3"/>
<evidence type="ECO:0000313" key="2">
    <source>
        <dbReference type="EMBL" id="KAA3523724.1"/>
    </source>
</evidence>
<dbReference type="Gene3D" id="3.20.20.140">
    <property type="entry name" value="Metal-dependent hydrolases"/>
    <property type="match status" value="2"/>
</dbReference>
<dbReference type="NCBIfam" id="TIGR02318">
    <property type="entry name" value="phosphono_phnM"/>
    <property type="match status" value="1"/>
</dbReference>
<dbReference type="Gene3D" id="2.30.40.10">
    <property type="entry name" value="Urease, subunit C, domain 1"/>
    <property type="match status" value="1"/>
</dbReference>
<dbReference type="Pfam" id="PF01979">
    <property type="entry name" value="Amidohydro_1"/>
    <property type="match status" value="1"/>
</dbReference>
<dbReference type="SUPFAM" id="SSF51338">
    <property type="entry name" value="Composite domain of metallo-dependent hydrolases"/>
    <property type="match status" value="1"/>
</dbReference>
<dbReference type="InterPro" id="IPR006680">
    <property type="entry name" value="Amidohydro-rel"/>
</dbReference>
<dbReference type="InterPro" id="IPR012696">
    <property type="entry name" value="PhnM"/>
</dbReference>
<dbReference type="InterPro" id="IPR011059">
    <property type="entry name" value="Metal-dep_hydrolase_composite"/>
</dbReference>
<dbReference type="SUPFAM" id="SSF51556">
    <property type="entry name" value="Metallo-dependent hydrolases"/>
    <property type="match status" value="1"/>
</dbReference>
<evidence type="ECO:0000313" key="4">
    <source>
        <dbReference type="Proteomes" id="UP000436911"/>
    </source>
</evidence>
<feature type="domain" description="Amidohydrolase-related" evidence="1">
    <location>
        <begin position="56"/>
        <end position="366"/>
    </location>
</feature>
<dbReference type="EMBL" id="QUSG01000014">
    <property type="protein sequence ID" value="KAA3524152.1"/>
    <property type="molecule type" value="Genomic_DNA"/>
</dbReference>
<dbReference type="GO" id="GO:0016810">
    <property type="term" value="F:hydrolase activity, acting on carbon-nitrogen (but not peptide) bonds"/>
    <property type="evidence" value="ECO:0007669"/>
    <property type="project" value="InterPro"/>
</dbReference>
<protein>
    <submittedName>
        <fullName evidence="3">Alpha-D-ribose 1-methylphosphonate 5-triphosphate diphosphatase</fullName>
        <ecNumber evidence="3">3.6.1.63</ecNumber>
    </submittedName>
</protein>
<organism evidence="3 4">
    <name type="scientific">Agrobacterium vitis</name>
    <name type="common">Rhizobium vitis</name>
    <dbReference type="NCBI Taxonomy" id="373"/>
    <lineage>
        <taxon>Bacteria</taxon>
        <taxon>Pseudomonadati</taxon>
        <taxon>Pseudomonadota</taxon>
        <taxon>Alphaproteobacteria</taxon>
        <taxon>Hyphomicrobiales</taxon>
        <taxon>Rhizobiaceae</taxon>
        <taxon>Rhizobium/Agrobacterium group</taxon>
        <taxon>Agrobacterium</taxon>
    </lineage>
</organism>
<dbReference type="PANTHER" id="PTHR43135:SF3">
    <property type="entry name" value="ALPHA-D-RIBOSE 1-METHYLPHOSPHONATE 5-TRIPHOSPHATE DIPHOSPHATASE"/>
    <property type="match status" value="1"/>
</dbReference>
<dbReference type="GO" id="GO:0019700">
    <property type="term" value="P:organic phosphonate catabolic process"/>
    <property type="evidence" value="ECO:0007669"/>
    <property type="project" value="InterPro"/>
</dbReference>
<proteinExistence type="predicted"/>
<dbReference type="InterPro" id="IPR032466">
    <property type="entry name" value="Metal_Hydrolase"/>
</dbReference>
<dbReference type="PANTHER" id="PTHR43135">
    <property type="entry name" value="ALPHA-D-RIBOSE 1-METHYLPHOSPHONATE 5-TRIPHOSPHATE DIPHOSPHATASE"/>
    <property type="match status" value="1"/>
</dbReference>
<dbReference type="AlphaFoldDB" id="A0A368NUY5"/>
<dbReference type="EMBL" id="QUSG01000015">
    <property type="protein sequence ID" value="KAA3523724.1"/>
    <property type="molecule type" value="Genomic_DNA"/>
</dbReference>
<sequence>MDMSGKTPSKRLVLTNAAIILADRIQTGTVEIENGQIIAIGPITHASDAIDLGGDMLIPGLVDIHTDHFEKHVFPRHHVRWNYTTAALAHDAQIIGAGITTVFDSLCVGAAEDGSERAEILGPMIEALEKAQHAGMLRAEHFVHLRCEVIDEQTPALMEANIGHDLVRVVSVMEHLPGIRQTRDLDTYLAKVAKLRGEALAVTTARVADLITAKQDIGNRIRPQVVDIAKRHNKPLLSHDDTDIEHVDLAADEGVSISEFPCTLEAAREARKRGMQIVGGAPNIVRGGSQSGNVAVRDLLLEGLCDILASDYVPRALLDAPFAIAADPDLAYDLPAAIRMVTKTPAEAAGLNDRGEIAPGKRADLLQIGQHGGHPFIRQIWREGVRVG</sequence>
<name>A0A368NUY5_AGRVI</name>
<dbReference type="PIRSF" id="PIRSF038971">
    <property type="entry name" value="PhnM"/>
    <property type="match status" value="1"/>
</dbReference>